<dbReference type="AlphaFoldDB" id="A0A1H9YKB6"/>
<proteinExistence type="predicted"/>
<keyword evidence="3" id="KW-0540">Nuclease</keyword>
<gene>
    <name evidence="3" type="ORF">SAMN05216389_101447</name>
</gene>
<dbReference type="CDD" id="cd00840">
    <property type="entry name" value="MPP_Mre11_N"/>
    <property type="match status" value="1"/>
</dbReference>
<dbReference type="Pfam" id="PF00149">
    <property type="entry name" value="Metallophos"/>
    <property type="match status" value="1"/>
</dbReference>
<dbReference type="EMBL" id="FOHE01000001">
    <property type="protein sequence ID" value="SES69446.1"/>
    <property type="molecule type" value="Genomic_DNA"/>
</dbReference>
<dbReference type="PANTHER" id="PTHR30337">
    <property type="entry name" value="COMPONENT OF ATP-DEPENDENT DSDNA EXONUCLEASE"/>
    <property type="match status" value="1"/>
</dbReference>
<dbReference type="InterPro" id="IPR041796">
    <property type="entry name" value="Mre11_N"/>
</dbReference>
<evidence type="ECO:0000256" key="1">
    <source>
        <dbReference type="ARBA" id="ARBA00022801"/>
    </source>
</evidence>
<dbReference type="PIRSF" id="PIRSF033091">
    <property type="entry name" value="Pesterase_YhaO"/>
    <property type="match status" value="1"/>
</dbReference>
<name>A0A1H9YKB6_9BACI</name>
<dbReference type="STRING" id="930131.SAMN05216389_101447"/>
<dbReference type="GO" id="GO:0004527">
    <property type="term" value="F:exonuclease activity"/>
    <property type="evidence" value="ECO:0007669"/>
    <property type="project" value="UniProtKB-KW"/>
</dbReference>
<keyword evidence="3" id="KW-0269">Exonuclease</keyword>
<evidence type="ECO:0000259" key="2">
    <source>
        <dbReference type="Pfam" id="PF00149"/>
    </source>
</evidence>
<dbReference type="InterPro" id="IPR014576">
    <property type="entry name" value="Pesterase_YhaO"/>
</dbReference>
<dbReference type="OrthoDB" id="9773856at2"/>
<dbReference type="InterPro" id="IPR004843">
    <property type="entry name" value="Calcineurin-like_PHP"/>
</dbReference>
<organism evidence="3 4">
    <name type="scientific">Oceanobacillus limi</name>
    <dbReference type="NCBI Taxonomy" id="930131"/>
    <lineage>
        <taxon>Bacteria</taxon>
        <taxon>Bacillati</taxon>
        <taxon>Bacillota</taxon>
        <taxon>Bacilli</taxon>
        <taxon>Bacillales</taxon>
        <taxon>Bacillaceae</taxon>
        <taxon>Oceanobacillus</taxon>
    </lineage>
</organism>
<reference evidence="3 4" key="1">
    <citation type="submission" date="2016-10" db="EMBL/GenBank/DDBJ databases">
        <authorList>
            <person name="de Groot N.N."/>
        </authorList>
    </citation>
    <scope>NUCLEOTIDE SEQUENCE [LARGE SCALE GENOMIC DNA]</scope>
    <source>
        <strain evidence="3 4">IBRC-M 10780</strain>
    </source>
</reference>
<evidence type="ECO:0000313" key="4">
    <source>
        <dbReference type="Proteomes" id="UP000198618"/>
    </source>
</evidence>
<dbReference type="SUPFAM" id="SSF56300">
    <property type="entry name" value="Metallo-dependent phosphatases"/>
    <property type="match status" value="1"/>
</dbReference>
<accession>A0A1H9YKB6</accession>
<dbReference type="InterPro" id="IPR029052">
    <property type="entry name" value="Metallo-depent_PP-like"/>
</dbReference>
<keyword evidence="4" id="KW-1185">Reference proteome</keyword>
<dbReference type="Proteomes" id="UP000198618">
    <property type="component" value="Unassembled WGS sequence"/>
</dbReference>
<sequence length="409" mass="47693">MAKEVSFIHAADLHLDSPFKGLANLPERVFQDVRNSTFSALDKLVIEAIQKQVDFVLLVGDLFDHEVQSLKAQVKLRDAFQQLEAHDIKVYLSYGNHDYIKGNRHPIMYPPNVFIFPSEEVQQFTYGRDGEELAKIYGFSYENRAVTDRKVPQYKVMNSEIPFHIAMLHGSIENDTEHDNYAPFQRSDFDHEPFSYWALGHIHQRQVIKDDPPVVYPGNIQGRSRKEAGKKGCYYVKLSELGHTMEFIPLQSIEFCSIVVDAFECEEIHELEGVIRSCLKQEFHQTEIPQLIHLTIKSKADKLLEWKKGNRLADLIEIINEKIIESPNWRYIYRYRVKTSDKAALQSHEGEYFIGELAERTRNAGILPYLDELFQHKEARKHIEFLADEEIEEIKNEAYELLIHELLEK</sequence>
<feature type="domain" description="Calcineurin-like phosphoesterase" evidence="2">
    <location>
        <begin position="7"/>
        <end position="204"/>
    </location>
</feature>
<dbReference type="PANTHER" id="PTHR30337:SF7">
    <property type="entry name" value="PHOSPHOESTERASE"/>
    <property type="match status" value="1"/>
</dbReference>
<dbReference type="InterPro" id="IPR050535">
    <property type="entry name" value="DNA_Repair-Maintenance_Comp"/>
</dbReference>
<dbReference type="RefSeq" id="WP_090866344.1">
    <property type="nucleotide sequence ID" value="NZ_FOHE01000001.1"/>
</dbReference>
<protein>
    <submittedName>
        <fullName evidence="3">DNA repair exonuclease SbcCD nuclease subunit</fullName>
    </submittedName>
</protein>
<dbReference type="Gene3D" id="3.60.21.10">
    <property type="match status" value="1"/>
</dbReference>
<keyword evidence="1" id="KW-0378">Hydrolase</keyword>
<evidence type="ECO:0000313" key="3">
    <source>
        <dbReference type="EMBL" id="SES69446.1"/>
    </source>
</evidence>